<evidence type="ECO:0000256" key="1">
    <source>
        <dbReference type="SAM" id="Phobius"/>
    </source>
</evidence>
<evidence type="ECO:0000313" key="3">
    <source>
        <dbReference type="EMBL" id="CAB3774882.1"/>
    </source>
</evidence>
<dbReference type="GO" id="GO:0000271">
    <property type="term" value="P:polysaccharide biosynthetic process"/>
    <property type="evidence" value="ECO:0007669"/>
    <property type="project" value="TreeGrafter"/>
</dbReference>
<evidence type="ECO:0000313" key="4">
    <source>
        <dbReference type="Proteomes" id="UP000494363"/>
    </source>
</evidence>
<name>A0A6J5FB06_9BURK</name>
<protein>
    <recommendedName>
        <fullName evidence="2">Acyltransferase 3 domain-containing protein</fullName>
    </recommendedName>
</protein>
<dbReference type="AlphaFoldDB" id="A0A6J5FB06"/>
<dbReference type="PANTHER" id="PTHR23028:SF53">
    <property type="entry name" value="ACYL_TRANSF_3 DOMAIN-CONTAINING PROTEIN"/>
    <property type="match status" value="1"/>
</dbReference>
<reference evidence="3 4" key="1">
    <citation type="submission" date="2020-04" db="EMBL/GenBank/DDBJ databases">
        <authorList>
            <person name="De Canck E."/>
        </authorList>
    </citation>
    <scope>NUCLEOTIDE SEQUENCE [LARGE SCALE GENOMIC DNA]</scope>
    <source>
        <strain evidence="3 4">LMG 29542</strain>
    </source>
</reference>
<dbReference type="InterPro" id="IPR050879">
    <property type="entry name" value="Acyltransferase_3"/>
</dbReference>
<accession>A0A6J5FB06</accession>
<dbReference type="Proteomes" id="UP000494363">
    <property type="component" value="Unassembled WGS sequence"/>
</dbReference>
<feature type="transmembrane region" description="Helical" evidence="1">
    <location>
        <begin position="164"/>
        <end position="184"/>
    </location>
</feature>
<keyword evidence="1" id="KW-0472">Membrane</keyword>
<feature type="transmembrane region" description="Helical" evidence="1">
    <location>
        <begin position="225"/>
        <end position="247"/>
    </location>
</feature>
<proteinExistence type="predicted"/>
<keyword evidence="1" id="KW-0812">Transmembrane</keyword>
<feature type="transmembrane region" description="Helical" evidence="1">
    <location>
        <begin position="338"/>
        <end position="355"/>
    </location>
</feature>
<evidence type="ECO:0000259" key="2">
    <source>
        <dbReference type="Pfam" id="PF01757"/>
    </source>
</evidence>
<dbReference type="PANTHER" id="PTHR23028">
    <property type="entry name" value="ACETYLTRANSFERASE"/>
    <property type="match status" value="1"/>
</dbReference>
<dbReference type="EMBL" id="CADIKH010000193">
    <property type="protein sequence ID" value="CAB3774882.1"/>
    <property type="molecule type" value="Genomic_DNA"/>
</dbReference>
<dbReference type="GO" id="GO:0016020">
    <property type="term" value="C:membrane"/>
    <property type="evidence" value="ECO:0007669"/>
    <property type="project" value="TreeGrafter"/>
</dbReference>
<feature type="transmembrane region" description="Helical" evidence="1">
    <location>
        <begin position="267"/>
        <end position="287"/>
    </location>
</feature>
<dbReference type="GO" id="GO:0016747">
    <property type="term" value="F:acyltransferase activity, transferring groups other than amino-acyl groups"/>
    <property type="evidence" value="ECO:0007669"/>
    <property type="project" value="InterPro"/>
</dbReference>
<feature type="transmembrane region" description="Helical" evidence="1">
    <location>
        <begin position="37"/>
        <end position="59"/>
    </location>
</feature>
<feature type="transmembrane region" description="Helical" evidence="1">
    <location>
        <begin position="299"/>
        <end position="318"/>
    </location>
</feature>
<keyword evidence="1" id="KW-1133">Transmembrane helix</keyword>
<organism evidence="3 4">
    <name type="scientific">Paraburkholderia humisilvae</name>
    <dbReference type="NCBI Taxonomy" id="627669"/>
    <lineage>
        <taxon>Bacteria</taxon>
        <taxon>Pseudomonadati</taxon>
        <taxon>Pseudomonadota</taxon>
        <taxon>Betaproteobacteria</taxon>
        <taxon>Burkholderiales</taxon>
        <taxon>Burkholderiaceae</taxon>
        <taxon>Paraburkholderia</taxon>
    </lineage>
</organism>
<feature type="transmembrane region" description="Helical" evidence="1">
    <location>
        <begin position="135"/>
        <end position="152"/>
    </location>
</feature>
<sequence length="363" mass="40669">MRDNLGVLTSLRFIAATGVVIYHSSWYFGYGTHLGRVFSIGLGVSFFFVLSGFVLYYAYPDLPSGRDRARFIAARIARVWPLHAATLLLTIAFLPFPWGTGPVDPTAPPPLLINLFLLQSWVPLPHYFFSFDGDSWSISTEMFFYGMFPILIRSWERTKWAKLAGTALLAGCCAGWATISHLPYLAGENVRSIEALVYIFPPARLFEFTLGVFTAWVWGKYRLRFIRFATLMQIVSILLVVFAMLFFIAVSNDAASHRYISKATVKWLYGSGSAPIFAIAIFSMALSNGVVARALSLRPLVLLGEISFALYLIHPVLLVSLHRSHTLVTCGSPANQLFIYWVLCLTLSFFLWTFIENHAGKAC</sequence>
<feature type="domain" description="Acyltransferase 3" evidence="2">
    <location>
        <begin position="10"/>
        <end position="353"/>
    </location>
</feature>
<dbReference type="Pfam" id="PF01757">
    <property type="entry name" value="Acyl_transf_3"/>
    <property type="match status" value="1"/>
</dbReference>
<dbReference type="RefSeq" id="WP_175233320.1">
    <property type="nucleotide sequence ID" value="NZ_CADIKH010000193.1"/>
</dbReference>
<feature type="transmembrane region" description="Helical" evidence="1">
    <location>
        <begin position="196"/>
        <end position="218"/>
    </location>
</feature>
<keyword evidence="4" id="KW-1185">Reference proteome</keyword>
<feature type="transmembrane region" description="Helical" evidence="1">
    <location>
        <begin position="79"/>
        <end position="99"/>
    </location>
</feature>
<feature type="transmembrane region" description="Helical" evidence="1">
    <location>
        <begin position="12"/>
        <end position="30"/>
    </location>
</feature>
<dbReference type="InterPro" id="IPR002656">
    <property type="entry name" value="Acyl_transf_3_dom"/>
</dbReference>
<gene>
    <name evidence="3" type="ORF">LMG29542_08264</name>
</gene>